<dbReference type="Proteomes" id="UP000282759">
    <property type="component" value="Unassembled WGS sequence"/>
</dbReference>
<protein>
    <submittedName>
        <fullName evidence="1">Uncharacterized protein</fullName>
    </submittedName>
</protein>
<gene>
    <name evidence="1" type="ORF">EOD41_07130</name>
</gene>
<organism evidence="1 2">
    <name type="scientific">Mucilaginibacter limnophilus</name>
    <dbReference type="NCBI Taxonomy" id="1932778"/>
    <lineage>
        <taxon>Bacteria</taxon>
        <taxon>Pseudomonadati</taxon>
        <taxon>Bacteroidota</taxon>
        <taxon>Sphingobacteriia</taxon>
        <taxon>Sphingobacteriales</taxon>
        <taxon>Sphingobacteriaceae</taxon>
        <taxon>Mucilaginibacter</taxon>
    </lineage>
</organism>
<dbReference type="EMBL" id="SACK01000002">
    <property type="protein sequence ID" value="RVU01726.1"/>
    <property type="molecule type" value="Genomic_DNA"/>
</dbReference>
<evidence type="ECO:0000313" key="2">
    <source>
        <dbReference type="Proteomes" id="UP000282759"/>
    </source>
</evidence>
<reference evidence="1 2" key="1">
    <citation type="submission" date="2019-01" db="EMBL/GenBank/DDBJ databases">
        <authorList>
            <person name="Chen W.-M."/>
        </authorList>
    </citation>
    <scope>NUCLEOTIDE SEQUENCE [LARGE SCALE GENOMIC DNA]</scope>
    <source>
        <strain evidence="1 2">YBJ-36</strain>
    </source>
</reference>
<keyword evidence="2" id="KW-1185">Reference proteome</keyword>
<evidence type="ECO:0000313" key="1">
    <source>
        <dbReference type="EMBL" id="RVU01726.1"/>
    </source>
</evidence>
<dbReference type="OrthoDB" id="799293at2"/>
<accession>A0A437MVS0</accession>
<dbReference type="AlphaFoldDB" id="A0A437MVS0"/>
<sequence length="75" mass="8930">MTITELKQRIHEKVDSSTDVELLEKINMLVSQKEDVFQIPEHVLQGIRQGMEDIKNGDFLTLEELEKRYEKWLKD</sequence>
<proteinExistence type="predicted"/>
<dbReference type="RefSeq" id="WP_127704091.1">
    <property type="nucleotide sequence ID" value="NZ_SACK01000002.1"/>
</dbReference>
<name>A0A437MVS0_9SPHI</name>
<comment type="caution">
    <text evidence="1">The sequence shown here is derived from an EMBL/GenBank/DDBJ whole genome shotgun (WGS) entry which is preliminary data.</text>
</comment>